<feature type="compositionally biased region" description="Pro residues" evidence="1">
    <location>
        <begin position="133"/>
        <end position="142"/>
    </location>
</feature>
<evidence type="ECO:0000313" key="3">
    <source>
        <dbReference type="Proteomes" id="UP000025171"/>
    </source>
</evidence>
<name>A0A059FMD1_9PROT</name>
<feature type="compositionally biased region" description="Basic and acidic residues" evidence="1">
    <location>
        <begin position="154"/>
        <end position="165"/>
    </location>
</feature>
<protein>
    <submittedName>
        <fullName evidence="2">Uncharacterized protein</fullName>
    </submittedName>
</protein>
<dbReference type="PATRIC" id="fig|1280950.3.peg.2244"/>
<evidence type="ECO:0000313" key="2">
    <source>
        <dbReference type="EMBL" id="KCZ91681.1"/>
    </source>
</evidence>
<comment type="caution">
    <text evidence="2">The sequence shown here is derived from an EMBL/GenBank/DDBJ whole genome shotgun (WGS) entry which is preliminary data.</text>
</comment>
<sequence>MARDVDDRKKRAALRKLRKAAALAELGLGPELSDWERQFLEEVETRIETYGSAFADPGKGADGEALSSLQQVKLKEIDKKARGKGKTGFKSKTRKAYTPRVRDVTADTTDAAPPPDAAEPPSSGPTRPHLVPTSPPSPPPRNTPSALPSRPRFRVIEGGKSDTDD</sequence>
<dbReference type="RefSeq" id="WP_035616945.1">
    <property type="nucleotide sequence ID" value="NZ_ARYK01000005.1"/>
</dbReference>
<feature type="region of interest" description="Disordered" evidence="1">
    <location>
        <begin position="77"/>
        <end position="165"/>
    </location>
</feature>
<keyword evidence="3" id="KW-1185">Reference proteome</keyword>
<gene>
    <name evidence="2" type="ORF">HJO_11207</name>
</gene>
<accession>A0A059FMD1</accession>
<reference evidence="2 3" key="1">
    <citation type="journal article" date="2014" name="Antonie Van Leeuwenhoek">
        <title>Hyphomonas beringensis sp. nov. and Hyphomonas chukchiensis sp. nov., isolated from surface seawater of the Bering Sea and Chukchi Sea.</title>
        <authorList>
            <person name="Li C."/>
            <person name="Lai Q."/>
            <person name="Li G."/>
            <person name="Dong C."/>
            <person name="Wang J."/>
            <person name="Liao Y."/>
            <person name="Shao Z."/>
        </authorList>
    </citation>
    <scope>NUCLEOTIDE SEQUENCE [LARGE SCALE GENOMIC DNA]</scope>
    <source>
        <strain evidence="2 3">MHS-2</strain>
    </source>
</reference>
<dbReference type="AlphaFoldDB" id="A0A059FMD1"/>
<dbReference type="eggNOG" id="ENOG5032ZHW">
    <property type="taxonomic scope" value="Bacteria"/>
</dbReference>
<feature type="compositionally biased region" description="Basic residues" evidence="1">
    <location>
        <begin position="81"/>
        <end position="97"/>
    </location>
</feature>
<dbReference type="EMBL" id="ARYK01000005">
    <property type="protein sequence ID" value="KCZ91681.1"/>
    <property type="molecule type" value="Genomic_DNA"/>
</dbReference>
<dbReference type="STRING" id="1280950.HJO_11207"/>
<evidence type="ECO:0000256" key="1">
    <source>
        <dbReference type="SAM" id="MobiDB-lite"/>
    </source>
</evidence>
<organism evidence="2 3">
    <name type="scientific">Hyphomonas johnsonii MHS-2</name>
    <dbReference type="NCBI Taxonomy" id="1280950"/>
    <lineage>
        <taxon>Bacteria</taxon>
        <taxon>Pseudomonadati</taxon>
        <taxon>Pseudomonadota</taxon>
        <taxon>Alphaproteobacteria</taxon>
        <taxon>Hyphomonadales</taxon>
        <taxon>Hyphomonadaceae</taxon>
        <taxon>Hyphomonas</taxon>
    </lineage>
</organism>
<proteinExistence type="predicted"/>
<dbReference type="Proteomes" id="UP000025171">
    <property type="component" value="Unassembled WGS sequence"/>
</dbReference>